<dbReference type="Gene3D" id="2.40.50.100">
    <property type="match status" value="1"/>
</dbReference>
<reference evidence="5 6" key="1">
    <citation type="submission" date="2020-01" db="EMBL/GenBank/DDBJ databases">
        <title>Genome sequencing of strain KACC 21265.</title>
        <authorList>
            <person name="Heo J."/>
            <person name="Kim S.-J."/>
            <person name="Kim J.-S."/>
            <person name="Hong S.-B."/>
            <person name="Kwon S.-W."/>
        </authorList>
    </citation>
    <scope>NUCLEOTIDE SEQUENCE [LARGE SCALE GENOMIC DNA]</scope>
    <source>
        <strain evidence="5 6">KACC 21265</strain>
    </source>
</reference>
<dbReference type="Proteomes" id="UP000464787">
    <property type="component" value="Chromosome"/>
</dbReference>
<evidence type="ECO:0000256" key="2">
    <source>
        <dbReference type="SAM" id="Coils"/>
    </source>
</evidence>
<dbReference type="AlphaFoldDB" id="A0A857J4W7"/>
<dbReference type="NCBIfam" id="TIGR01730">
    <property type="entry name" value="RND_mfp"/>
    <property type="match status" value="1"/>
</dbReference>
<gene>
    <name evidence="5" type="ORF">GT347_14040</name>
</gene>
<dbReference type="Gene3D" id="1.10.287.470">
    <property type="entry name" value="Helix hairpin bin"/>
    <property type="match status" value="1"/>
</dbReference>
<dbReference type="PANTHER" id="PTHR30469:SF15">
    <property type="entry name" value="HLYD FAMILY OF SECRETION PROTEINS"/>
    <property type="match status" value="1"/>
</dbReference>
<accession>A0A857J4W7</accession>
<feature type="coiled-coil region" evidence="2">
    <location>
        <begin position="143"/>
        <end position="170"/>
    </location>
</feature>
<dbReference type="PANTHER" id="PTHR30469">
    <property type="entry name" value="MULTIDRUG RESISTANCE PROTEIN MDTA"/>
    <property type="match status" value="1"/>
</dbReference>
<name>A0A857J4W7_9BURK</name>
<feature type="domain" description="Multidrug resistance protein MdtA-like C-terminal permuted SH3" evidence="4">
    <location>
        <begin position="339"/>
        <end position="398"/>
    </location>
</feature>
<dbReference type="GO" id="GO:0015562">
    <property type="term" value="F:efflux transmembrane transporter activity"/>
    <property type="evidence" value="ECO:0007669"/>
    <property type="project" value="TreeGrafter"/>
</dbReference>
<comment type="similarity">
    <text evidence="1">Belongs to the membrane fusion protein (MFP) (TC 8.A.1) family.</text>
</comment>
<evidence type="ECO:0000313" key="6">
    <source>
        <dbReference type="Proteomes" id="UP000464787"/>
    </source>
</evidence>
<keyword evidence="6" id="KW-1185">Reference proteome</keyword>
<dbReference type="InterPro" id="IPR058627">
    <property type="entry name" value="MdtA-like_C"/>
</dbReference>
<dbReference type="Gene3D" id="2.40.420.20">
    <property type="match status" value="1"/>
</dbReference>
<dbReference type="Pfam" id="PF25967">
    <property type="entry name" value="RND-MFP_C"/>
    <property type="match status" value="1"/>
</dbReference>
<organism evidence="5 6">
    <name type="scientific">Xylophilus rhododendri</name>
    <dbReference type="NCBI Taxonomy" id="2697032"/>
    <lineage>
        <taxon>Bacteria</taxon>
        <taxon>Pseudomonadati</taxon>
        <taxon>Pseudomonadota</taxon>
        <taxon>Betaproteobacteria</taxon>
        <taxon>Burkholderiales</taxon>
        <taxon>Xylophilus</taxon>
    </lineage>
</organism>
<dbReference type="GO" id="GO:1990281">
    <property type="term" value="C:efflux pump complex"/>
    <property type="evidence" value="ECO:0007669"/>
    <property type="project" value="TreeGrafter"/>
</dbReference>
<protein>
    <submittedName>
        <fullName evidence="5">Efflux RND transporter periplasmic adaptor subunit</fullName>
    </submittedName>
</protein>
<dbReference type="InterPro" id="IPR006143">
    <property type="entry name" value="RND_pump_MFP"/>
</dbReference>
<dbReference type="Gene3D" id="2.40.30.170">
    <property type="match status" value="1"/>
</dbReference>
<dbReference type="EMBL" id="CP047650">
    <property type="protein sequence ID" value="QHI99010.1"/>
    <property type="molecule type" value="Genomic_DNA"/>
</dbReference>
<keyword evidence="2" id="KW-0175">Coiled coil</keyword>
<evidence type="ECO:0000259" key="4">
    <source>
        <dbReference type="Pfam" id="PF25967"/>
    </source>
</evidence>
<sequence length="416" mass="43901">MRPRPRRATRSPPQPAEPSFVFRLRDHPMPLLQRLLFGRRFTLTALAACSVLFAAGVFVTRSQAADPPPAPRPALTVSTALPQKSSLPIALTANGSVAAWQEAVIGSQAAGLRLTDVKVNVGDNVRAGQVLATFADDTPRADLAQSKASLLEAEANAADAKANAERARTLDKSGALSSSQIAQYMTTEQTARARVEAAKAVLNAQQVRLGFAQVLAPDSGVISSRSATVGAVVGAGTELFRMVRRGRLEWRAEVTSAELGRIQPGQTVHIVAASGAEVDGKVRMLAPTVDPQTRNGLVYVDLPAQPGYGAPASNTQARQGGPVFPGMFAKGTFQLGTSDALTVPQQSVVVREAFSYVFVPGADNRVAQRKVATGRRIGERIEIVSGLEANQAVVTQGAGFLNDRDLVRIANNGTVQ</sequence>
<feature type="region of interest" description="Disordered" evidence="3">
    <location>
        <begin position="1"/>
        <end position="20"/>
    </location>
</feature>
<dbReference type="SUPFAM" id="SSF111369">
    <property type="entry name" value="HlyD-like secretion proteins"/>
    <property type="match status" value="1"/>
</dbReference>
<evidence type="ECO:0000256" key="3">
    <source>
        <dbReference type="SAM" id="MobiDB-lite"/>
    </source>
</evidence>
<evidence type="ECO:0000256" key="1">
    <source>
        <dbReference type="ARBA" id="ARBA00009477"/>
    </source>
</evidence>
<evidence type="ECO:0000313" key="5">
    <source>
        <dbReference type="EMBL" id="QHI99010.1"/>
    </source>
</evidence>
<proteinExistence type="inferred from homology"/>
<dbReference type="KEGG" id="xyk:GT347_14040"/>